<dbReference type="InterPro" id="IPR021759">
    <property type="entry name" value="WxLIP_HBD"/>
</dbReference>
<keyword evidence="1" id="KW-0812">Transmembrane</keyword>
<evidence type="ECO:0000259" key="3">
    <source>
        <dbReference type="Pfam" id="PF06030"/>
    </source>
</evidence>
<comment type="caution">
    <text evidence="5">The sequence shown here is derived from an EMBL/GenBank/DDBJ whole genome shotgun (WGS) entry which is preliminary data.</text>
</comment>
<evidence type="ECO:0000313" key="5">
    <source>
        <dbReference type="EMBL" id="MBV7392277.1"/>
    </source>
</evidence>
<dbReference type="Pfam" id="PF06030">
    <property type="entry name" value="WxLIP_PGBD"/>
    <property type="match status" value="1"/>
</dbReference>
<keyword evidence="6" id="KW-1185">Reference proteome</keyword>
<proteinExistence type="predicted"/>
<gene>
    <name evidence="5" type="ORF">KUA55_16460</name>
</gene>
<evidence type="ECO:0000313" key="6">
    <source>
        <dbReference type="Proteomes" id="UP000774130"/>
    </source>
</evidence>
<feature type="chain" id="PRO_5046111579" evidence="2">
    <location>
        <begin position="30"/>
        <end position="352"/>
    </location>
</feature>
<evidence type="ECO:0000256" key="1">
    <source>
        <dbReference type="SAM" id="Phobius"/>
    </source>
</evidence>
<dbReference type="RefSeq" id="WP_218327489.1">
    <property type="nucleotide sequence ID" value="NZ_JAHUZB010000009.1"/>
</dbReference>
<accession>A0ABS6THC1</accession>
<dbReference type="Pfam" id="PF11797">
    <property type="entry name" value="WxLIP_HBD"/>
    <property type="match status" value="1"/>
</dbReference>
<feature type="domain" description="WxL Interacting Protein peptidoglycan binding" evidence="3">
    <location>
        <begin position="41"/>
        <end position="161"/>
    </location>
</feature>
<organism evidence="5 6">
    <name type="scientific">Enterococcus alishanensis</name>
    <dbReference type="NCBI Taxonomy" id="1303817"/>
    <lineage>
        <taxon>Bacteria</taxon>
        <taxon>Bacillati</taxon>
        <taxon>Bacillota</taxon>
        <taxon>Bacilli</taxon>
        <taxon>Lactobacillales</taxon>
        <taxon>Enterococcaceae</taxon>
        <taxon>Enterococcus</taxon>
    </lineage>
</organism>
<name>A0ABS6THC1_9ENTE</name>
<evidence type="ECO:0000259" key="4">
    <source>
        <dbReference type="Pfam" id="PF11797"/>
    </source>
</evidence>
<keyword evidence="1" id="KW-1133">Transmembrane helix</keyword>
<feature type="transmembrane region" description="Helical" evidence="1">
    <location>
        <begin position="321"/>
        <end position="341"/>
    </location>
</feature>
<dbReference type="InterPro" id="IPR010317">
    <property type="entry name" value="WxLIP_PGBD"/>
</dbReference>
<evidence type="ECO:0000256" key="2">
    <source>
        <dbReference type="SAM" id="SignalP"/>
    </source>
</evidence>
<reference evidence="5 6" key="1">
    <citation type="submission" date="2021-06" db="EMBL/GenBank/DDBJ databases">
        <title>Enterococcus alishanensis sp. nov., a novel lactic acid bacterium isolated from fresh coffee beans.</title>
        <authorList>
            <person name="Chen Y.-S."/>
        </authorList>
    </citation>
    <scope>NUCLEOTIDE SEQUENCE [LARGE SCALE GENOMIC DNA]</scope>
    <source>
        <strain evidence="5 6">ALS3</strain>
    </source>
</reference>
<dbReference type="Proteomes" id="UP000774130">
    <property type="component" value="Unassembled WGS sequence"/>
</dbReference>
<feature type="signal peptide" evidence="2">
    <location>
        <begin position="1"/>
        <end position="29"/>
    </location>
</feature>
<keyword evidence="1" id="KW-0472">Membrane</keyword>
<keyword evidence="2" id="KW-0732">Signal</keyword>
<dbReference type="EMBL" id="JAHUZB010000009">
    <property type="protein sequence ID" value="MBV7392277.1"/>
    <property type="molecule type" value="Genomic_DNA"/>
</dbReference>
<feature type="domain" description="WxL Interacting Protein host binding" evidence="4">
    <location>
        <begin position="174"/>
        <end position="310"/>
    </location>
</feature>
<sequence>MNNYKATFRGVILLVLVSCVWLFPSQVQAADESDAQSATGFTVEAVIPDNQVDVMKTYFYLGIEPDTPQVIQVKVRSTQEAATTVHLTVHNAVSSSGGSIDYTRVNPKLDESLKNPVTDLVTINGGQTEVTVANYEEKTIEYTIQPPAENFTGVKLGSLRFVDRDGGTQQAGQAALSSEYGYTIALMLTEDRERFNLGADLKLKNVNLKLSNGRKVIAANIQNDQPKVLQEMVIEGQVRRRGQSDTIVSNRQTNFAVAPNSNFDFQLPLDLNNFSAGTYVFTGKAEGAGRTWEWEEEFTVSGNRAAKINRETVYKILIPGWVLWIAAGLFVIWLGLVFYLFRRQRRWQIKGE</sequence>
<protein>
    <submittedName>
        <fullName evidence="5">DUF3324 domain-containing protein</fullName>
    </submittedName>
</protein>